<evidence type="ECO:0000313" key="11">
    <source>
        <dbReference type="Proteomes" id="UP001595444"/>
    </source>
</evidence>
<evidence type="ECO:0000256" key="2">
    <source>
        <dbReference type="ARBA" id="ARBA00022487"/>
    </source>
</evidence>
<keyword evidence="11" id="KW-1185">Reference proteome</keyword>
<evidence type="ECO:0000256" key="4">
    <source>
        <dbReference type="ARBA" id="ARBA00022729"/>
    </source>
</evidence>
<sequence length="563" mass="61823">MKKLNWKRVTSTVLAGAIMIASGATGFIPALAGTAYAAPNQKAHIKDFDTFAAQCEAMNQIDLEDVGDMPGRVVRTEVVIDKKADSKYQSVYFKKRGHSQGIPTPELEYFPAHCLVEGYVTPHVQFSMMLPPVDNWNERFMLAACDAWCGRVGPEMPVPGLNSGFATLTNNGGHYSRAPFDGIWAHQDMRAREYFAHKANHVTAQVGKAIAEAFYGEKPKYSYLAGFSKGGNAGLFAAQRYPTDFDGIISKAPVVHYNAKNAAGFTWTALAVHPDGKNPVIYSDKLPIINKAVLDACDAYDGLVNGVIDNPNICDFDPAVLLCKPGQSEADNECLNEAQVEAVAKQYQNPTTADGTVYFEYPMDRGSEFDWARANLPVRGSDEKTFSLTGAATGLRYMVTPDNPGPGYDWRTFDYLENLPAMNEMAKILDPDATDMTPFKEAGGKMIIVHGWADAMITANMTKDWFKEVRDEMGAEVVDDFAQLYLVPGMVHGSGGTGPYVFDAIHPLMNWVEKGIAPTQLMMEDEPGSTPLRRRPEFPFPAYSKYSGKGDPNKAESFIKVTD</sequence>
<evidence type="ECO:0000313" key="10">
    <source>
        <dbReference type="EMBL" id="MFC3050798.1"/>
    </source>
</evidence>
<reference evidence="11" key="1">
    <citation type="journal article" date="2019" name="Int. J. Syst. Evol. Microbiol.">
        <title>The Global Catalogue of Microorganisms (GCM) 10K type strain sequencing project: providing services to taxonomists for standard genome sequencing and annotation.</title>
        <authorList>
            <consortium name="The Broad Institute Genomics Platform"/>
            <consortium name="The Broad Institute Genome Sequencing Center for Infectious Disease"/>
            <person name="Wu L."/>
            <person name="Ma J."/>
        </authorList>
    </citation>
    <scope>NUCLEOTIDE SEQUENCE [LARGE SCALE GENOMIC DNA]</scope>
    <source>
        <strain evidence="11">KCTC 62164</strain>
    </source>
</reference>
<evidence type="ECO:0000256" key="8">
    <source>
        <dbReference type="SAM" id="MobiDB-lite"/>
    </source>
</evidence>
<dbReference type="RefSeq" id="WP_194212582.1">
    <property type="nucleotide sequence ID" value="NZ_CP061205.1"/>
</dbReference>
<keyword evidence="5 10" id="KW-0378">Hydrolase</keyword>
<evidence type="ECO:0000256" key="6">
    <source>
        <dbReference type="ARBA" id="ARBA00022837"/>
    </source>
</evidence>
<keyword evidence="4 9" id="KW-0732">Signal</keyword>
<comment type="caution">
    <text evidence="10">The sequence shown here is derived from an EMBL/GenBank/DDBJ whole genome shotgun (WGS) entry which is preliminary data.</text>
</comment>
<comment type="similarity">
    <text evidence="1">Belongs to the tannase family.</text>
</comment>
<evidence type="ECO:0000256" key="7">
    <source>
        <dbReference type="ARBA" id="ARBA00023157"/>
    </source>
</evidence>
<feature type="chain" id="PRO_5046044726" evidence="9">
    <location>
        <begin position="38"/>
        <end position="563"/>
    </location>
</feature>
<dbReference type="GO" id="GO:0016787">
    <property type="term" value="F:hydrolase activity"/>
    <property type="evidence" value="ECO:0007669"/>
    <property type="project" value="UniProtKB-KW"/>
</dbReference>
<keyword evidence="3" id="KW-0479">Metal-binding</keyword>
<dbReference type="InterPro" id="IPR029058">
    <property type="entry name" value="AB_hydrolase_fold"/>
</dbReference>
<dbReference type="Gene3D" id="3.40.50.1820">
    <property type="entry name" value="alpha/beta hydrolase"/>
    <property type="match status" value="1"/>
</dbReference>
<dbReference type="Proteomes" id="UP001595444">
    <property type="component" value="Unassembled WGS sequence"/>
</dbReference>
<evidence type="ECO:0000256" key="9">
    <source>
        <dbReference type="SAM" id="SignalP"/>
    </source>
</evidence>
<dbReference type="InterPro" id="IPR011118">
    <property type="entry name" value="Tannase/feruloyl_esterase"/>
</dbReference>
<proteinExistence type="inferred from homology"/>
<dbReference type="SUPFAM" id="SSF53474">
    <property type="entry name" value="alpha/beta-Hydrolases"/>
    <property type="match status" value="2"/>
</dbReference>
<evidence type="ECO:0000256" key="1">
    <source>
        <dbReference type="ARBA" id="ARBA00006249"/>
    </source>
</evidence>
<organism evidence="10 11">
    <name type="scientific">Kordiimonas pumila</name>
    <dbReference type="NCBI Taxonomy" id="2161677"/>
    <lineage>
        <taxon>Bacteria</taxon>
        <taxon>Pseudomonadati</taxon>
        <taxon>Pseudomonadota</taxon>
        <taxon>Alphaproteobacteria</taxon>
        <taxon>Kordiimonadales</taxon>
        <taxon>Kordiimonadaceae</taxon>
        <taxon>Kordiimonas</taxon>
    </lineage>
</organism>
<name>A0ABV7D0W9_9PROT</name>
<feature type="region of interest" description="Disordered" evidence="8">
    <location>
        <begin position="522"/>
        <end position="563"/>
    </location>
</feature>
<gene>
    <name evidence="10" type="ORF">ACFOKA_02655</name>
</gene>
<feature type="signal peptide" evidence="9">
    <location>
        <begin position="1"/>
        <end position="37"/>
    </location>
</feature>
<accession>A0ABV7D0W9</accession>
<keyword evidence="2" id="KW-0719">Serine esterase</keyword>
<keyword evidence="6" id="KW-0106">Calcium</keyword>
<dbReference type="PANTHER" id="PTHR33938:SF15">
    <property type="entry name" value="FERULOYL ESTERASE B-RELATED"/>
    <property type="match status" value="1"/>
</dbReference>
<dbReference type="Pfam" id="PF07519">
    <property type="entry name" value="Tannase"/>
    <property type="match status" value="1"/>
</dbReference>
<protein>
    <submittedName>
        <fullName evidence="10">Tannase/feruloyl esterase family alpha/beta hydrolase</fullName>
    </submittedName>
</protein>
<dbReference type="EMBL" id="JBHRSL010000002">
    <property type="protein sequence ID" value="MFC3050798.1"/>
    <property type="molecule type" value="Genomic_DNA"/>
</dbReference>
<keyword evidence="7" id="KW-1015">Disulfide bond</keyword>
<evidence type="ECO:0000256" key="3">
    <source>
        <dbReference type="ARBA" id="ARBA00022723"/>
    </source>
</evidence>
<dbReference type="PANTHER" id="PTHR33938">
    <property type="entry name" value="FERULOYL ESTERASE B-RELATED"/>
    <property type="match status" value="1"/>
</dbReference>
<evidence type="ECO:0000256" key="5">
    <source>
        <dbReference type="ARBA" id="ARBA00022801"/>
    </source>
</evidence>